<sequence>MLDTSAPKTREELVDRLSDLREQGILDIAEESRLLQHYDEMLRDVEEEKARLEPEYLRRRDEDGEEKANEWLADVARELGRRHGEATRAITDQLRVVTG</sequence>
<dbReference type="RefSeq" id="WP_249476221.1">
    <property type="nucleotide sequence ID" value="NZ_JAMBEP010000006.1"/>
</dbReference>
<dbReference type="Proteomes" id="UP001431217">
    <property type="component" value="Unassembled WGS sequence"/>
</dbReference>
<gene>
    <name evidence="1" type="ORF">M2650_16270</name>
</gene>
<evidence type="ECO:0000313" key="1">
    <source>
        <dbReference type="EMBL" id="MCL1636177.1"/>
    </source>
</evidence>
<evidence type="ECO:0000313" key="2">
    <source>
        <dbReference type="Proteomes" id="UP001431217"/>
    </source>
</evidence>
<protein>
    <recommendedName>
        <fullName evidence="3">DUF4404 family protein</fullName>
    </recommendedName>
</protein>
<reference evidence="1 2" key="1">
    <citation type="submission" date="2022-05" db="EMBL/GenBank/DDBJ databases">
        <title>Luteimonas sp. SX5, whole genome shotgun sequencing project.</title>
        <authorList>
            <person name="Zhao G."/>
            <person name="Shen L."/>
        </authorList>
    </citation>
    <scope>NUCLEOTIDE SEQUENCE [LARGE SCALE GENOMIC DNA]</scope>
    <source>
        <strain evidence="1 2">SX5</strain>
    </source>
</reference>
<name>A0ABT0MMQ9_9GAMM</name>
<dbReference type="EMBL" id="JAMBEP010000006">
    <property type="protein sequence ID" value="MCL1636177.1"/>
    <property type="molecule type" value="Genomic_DNA"/>
</dbReference>
<organism evidence="1 2">
    <name type="scientific">Luteimonas galliterrae</name>
    <dbReference type="NCBI Taxonomy" id="2940486"/>
    <lineage>
        <taxon>Bacteria</taxon>
        <taxon>Pseudomonadati</taxon>
        <taxon>Pseudomonadota</taxon>
        <taxon>Gammaproteobacteria</taxon>
        <taxon>Lysobacterales</taxon>
        <taxon>Lysobacteraceae</taxon>
        <taxon>Luteimonas</taxon>
    </lineage>
</organism>
<comment type="caution">
    <text evidence="1">The sequence shown here is derived from an EMBL/GenBank/DDBJ whole genome shotgun (WGS) entry which is preliminary data.</text>
</comment>
<keyword evidence="2" id="KW-1185">Reference proteome</keyword>
<evidence type="ECO:0008006" key="3">
    <source>
        <dbReference type="Google" id="ProtNLM"/>
    </source>
</evidence>
<proteinExistence type="predicted"/>
<accession>A0ABT0MMQ9</accession>